<dbReference type="InterPro" id="IPR002347">
    <property type="entry name" value="SDR_fam"/>
</dbReference>
<dbReference type="PRINTS" id="PR00080">
    <property type="entry name" value="SDRFAMILY"/>
</dbReference>
<reference evidence="4" key="1">
    <citation type="submission" date="2016-10" db="EMBL/GenBank/DDBJ databases">
        <authorList>
            <person name="Varghese N."/>
            <person name="Submissions S."/>
        </authorList>
    </citation>
    <scope>NUCLEOTIDE SEQUENCE [LARGE SCALE GENOMIC DNA]</scope>
    <source>
        <strain evidence="4">DSM 217</strain>
    </source>
</reference>
<keyword evidence="4" id="KW-1185">Reference proteome</keyword>
<evidence type="ECO:0000256" key="2">
    <source>
        <dbReference type="ARBA" id="ARBA00023002"/>
    </source>
</evidence>
<proteinExistence type="inferred from homology"/>
<dbReference type="STRING" id="1058.SAMN05421783_13123"/>
<protein>
    <submittedName>
        <fullName evidence="3">NAD(P)-dependent dehydrogenase, short-chain alcohol dehydrogenase family</fullName>
    </submittedName>
</protein>
<dbReference type="RefSeq" id="WP_093037374.1">
    <property type="nucleotide sequence ID" value="NZ_FNNZ01000031.1"/>
</dbReference>
<organism evidence="3 4">
    <name type="scientific">Thiocapsa roseopersicina</name>
    <dbReference type="NCBI Taxonomy" id="1058"/>
    <lineage>
        <taxon>Bacteria</taxon>
        <taxon>Pseudomonadati</taxon>
        <taxon>Pseudomonadota</taxon>
        <taxon>Gammaproteobacteria</taxon>
        <taxon>Chromatiales</taxon>
        <taxon>Chromatiaceae</taxon>
        <taxon>Thiocapsa</taxon>
    </lineage>
</organism>
<dbReference type="PANTHER" id="PTHR43639:SF1">
    <property type="entry name" value="SHORT-CHAIN DEHYDROGENASE_REDUCTASE FAMILY PROTEIN"/>
    <property type="match status" value="1"/>
</dbReference>
<dbReference type="FunFam" id="3.40.50.720:FF:000084">
    <property type="entry name" value="Short-chain dehydrogenase reductase"/>
    <property type="match status" value="1"/>
</dbReference>
<dbReference type="EMBL" id="FNNZ01000031">
    <property type="protein sequence ID" value="SDX50167.1"/>
    <property type="molecule type" value="Genomic_DNA"/>
</dbReference>
<dbReference type="GO" id="GO:0016491">
    <property type="term" value="F:oxidoreductase activity"/>
    <property type="evidence" value="ECO:0007669"/>
    <property type="project" value="UniProtKB-KW"/>
</dbReference>
<accession>A0A1H3C7P7</accession>
<dbReference type="PRINTS" id="PR00081">
    <property type="entry name" value="GDHRDH"/>
</dbReference>
<evidence type="ECO:0000313" key="3">
    <source>
        <dbReference type="EMBL" id="SDX50167.1"/>
    </source>
</evidence>
<gene>
    <name evidence="3" type="ORF">SAMN05421783_13123</name>
</gene>
<dbReference type="Pfam" id="PF13561">
    <property type="entry name" value="adh_short_C2"/>
    <property type="match status" value="1"/>
</dbReference>
<dbReference type="InterPro" id="IPR036291">
    <property type="entry name" value="NAD(P)-bd_dom_sf"/>
</dbReference>
<name>A0A1H3C7P7_THIRO</name>
<dbReference type="CDD" id="cd05233">
    <property type="entry name" value="SDR_c"/>
    <property type="match status" value="1"/>
</dbReference>
<dbReference type="PANTHER" id="PTHR43639">
    <property type="entry name" value="OXIDOREDUCTASE, SHORT-CHAIN DEHYDROGENASE/REDUCTASE FAMILY (AFU_ORTHOLOGUE AFUA_5G02870)"/>
    <property type="match status" value="1"/>
</dbReference>
<comment type="similarity">
    <text evidence="1">Belongs to the short-chain dehydrogenases/reductases (SDR) family.</text>
</comment>
<dbReference type="Gene3D" id="3.40.50.720">
    <property type="entry name" value="NAD(P)-binding Rossmann-like Domain"/>
    <property type="match status" value="1"/>
</dbReference>
<evidence type="ECO:0000256" key="1">
    <source>
        <dbReference type="ARBA" id="ARBA00006484"/>
    </source>
</evidence>
<dbReference type="Proteomes" id="UP000198816">
    <property type="component" value="Unassembled WGS sequence"/>
</dbReference>
<sequence length="253" mass="26717">MTAKAPRIVCISGGTSGIGAGLVAAFIEAGDRVVTFGRDPEKVAALAQLWGQAVDRGNLRLLVGDVTHADFRERLVAEIRDTDGRLDVLVNNAGVILSQGDIEETVDAWRTTLEVNLIAPFALTQGFLGLLENSAAPVVINMSSACAQHPFETCTSTSYSASKAGLEMVTQRLAMALGARGIRVNAVAPGVVESPMWGGASDLMESTVKRRHRLRQEAVEPSDVARAVLFLASEDARRITGACLNVDAGYALG</sequence>
<keyword evidence="2" id="KW-0560">Oxidoreductase</keyword>
<dbReference type="AlphaFoldDB" id="A0A1H3C7P7"/>
<evidence type="ECO:0000313" key="4">
    <source>
        <dbReference type="Proteomes" id="UP000198816"/>
    </source>
</evidence>
<dbReference type="OrthoDB" id="9789398at2"/>
<dbReference type="SUPFAM" id="SSF51735">
    <property type="entry name" value="NAD(P)-binding Rossmann-fold domains"/>
    <property type="match status" value="1"/>
</dbReference>